<dbReference type="OrthoDB" id="3053749at2759"/>
<keyword evidence="2" id="KW-1185">Reference proteome</keyword>
<comment type="caution">
    <text evidence="1">The sequence shown here is derived from an EMBL/GenBank/DDBJ whole genome shotgun (WGS) entry which is preliminary data.</text>
</comment>
<reference evidence="1 2" key="1">
    <citation type="journal article" date="2018" name="Evol. Lett.">
        <title>Horizontal gene cluster transfer increased hallucinogenic mushroom diversity.</title>
        <authorList>
            <person name="Reynolds H.T."/>
            <person name="Vijayakumar V."/>
            <person name="Gluck-Thaler E."/>
            <person name="Korotkin H.B."/>
            <person name="Matheny P.B."/>
            <person name="Slot J.C."/>
        </authorList>
    </citation>
    <scope>NUCLEOTIDE SEQUENCE [LARGE SCALE GENOMIC DNA]</scope>
    <source>
        <strain evidence="1 2">SRW20</strain>
    </source>
</reference>
<evidence type="ECO:0000313" key="2">
    <source>
        <dbReference type="Proteomes" id="UP000284706"/>
    </source>
</evidence>
<proteinExistence type="predicted"/>
<evidence type="ECO:0000313" key="1">
    <source>
        <dbReference type="EMBL" id="PPQ95367.1"/>
    </source>
</evidence>
<protein>
    <recommendedName>
        <fullName evidence="3">F-box domain-containing protein</fullName>
    </recommendedName>
</protein>
<dbReference type="STRING" id="231916.A0A409XX71"/>
<accession>A0A409XX71</accession>
<evidence type="ECO:0008006" key="3">
    <source>
        <dbReference type="Google" id="ProtNLM"/>
    </source>
</evidence>
<dbReference type="Proteomes" id="UP000284706">
    <property type="component" value="Unassembled WGS sequence"/>
</dbReference>
<dbReference type="InParanoid" id="A0A409XX71"/>
<dbReference type="InterPro" id="IPR032675">
    <property type="entry name" value="LRR_dom_sf"/>
</dbReference>
<name>A0A409XX71_9AGAR</name>
<gene>
    <name evidence="1" type="ORF">CVT26_008212</name>
</gene>
<dbReference type="AlphaFoldDB" id="A0A409XX71"/>
<dbReference type="Gene3D" id="3.80.10.10">
    <property type="entry name" value="Ribonuclease Inhibitor"/>
    <property type="match status" value="1"/>
</dbReference>
<sequence length="460" mass="52413">MSNRNNHDENQAVAFTTWKTLPLGVVQKIFLLTCIPCHRHYEKCRHLGCGTPYALILGKVCRAWREVAWSTPELWQWIDITVSRAGYKAPEDAETQLQLLRDWLQRAQNQLLSITVRPEKGYGNYTVTGPTGPVAVVKVLADYSMQWKELNMYCPDECTQVLNAVRGRVPFLESFTVNTSGMIIPGTTLDFLADAPSLRSLDCAAMRLGQEGNIWPRLTRLRAYGRTKEVANVLRFAPNVEYCRLEVLEHSFGSEEQGQLPSDAPTIFLQNLTNLAVRHCSSMKILSHIAAPSLQRLSVIQDSFPFPFQTLNDFIDRSHCKLRAFGLAVAFPLDVEGLRTLFSKSDTITRLYIGSKKASDFQTLMRKIPKMLDPDFAADEGVLLPNLQIFYYSTVDPVRSEEMVNMIKSRWSQRWPGVEKLRTVRFKETNLKILLDPLKDEIQQGLEVTYDLPYKGEPFE</sequence>
<dbReference type="EMBL" id="NHYE01001428">
    <property type="protein sequence ID" value="PPQ95367.1"/>
    <property type="molecule type" value="Genomic_DNA"/>
</dbReference>
<organism evidence="1 2">
    <name type="scientific">Gymnopilus dilepis</name>
    <dbReference type="NCBI Taxonomy" id="231916"/>
    <lineage>
        <taxon>Eukaryota</taxon>
        <taxon>Fungi</taxon>
        <taxon>Dikarya</taxon>
        <taxon>Basidiomycota</taxon>
        <taxon>Agaricomycotina</taxon>
        <taxon>Agaricomycetes</taxon>
        <taxon>Agaricomycetidae</taxon>
        <taxon>Agaricales</taxon>
        <taxon>Agaricineae</taxon>
        <taxon>Hymenogastraceae</taxon>
        <taxon>Gymnopilus</taxon>
    </lineage>
</organism>